<dbReference type="InterPro" id="IPR036397">
    <property type="entry name" value="RNaseH_sf"/>
</dbReference>
<dbReference type="InterPro" id="IPR050092">
    <property type="entry name" value="RNase_H"/>
</dbReference>
<dbReference type="Gene3D" id="3.30.420.10">
    <property type="entry name" value="Ribonuclease H-like superfamily/Ribonuclease H"/>
    <property type="match status" value="1"/>
</dbReference>
<dbReference type="GO" id="GO:0046872">
    <property type="term" value="F:metal ion binding"/>
    <property type="evidence" value="ECO:0007669"/>
    <property type="project" value="UniProtKB-KW"/>
</dbReference>
<dbReference type="InterPro" id="IPR002156">
    <property type="entry name" value="RNaseH_domain"/>
</dbReference>
<keyword evidence="6" id="KW-0255">Endonuclease</keyword>
<evidence type="ECO:0000256" key="3">
    <source>
        <dbReference type="ARBA" id="ARBA00012180"/>
    </source>
</evidence>
<evidence type="ECO:0000259" key="8">
    <source>
        <dbReference type="PROSITE" id="PS50879"/>
    </source>
</evidence>
<reference evidence="10" key="1">
    <citation type="journal article" date="2017" name="Nat. Ecol. Evol.">
        <title>Genome expansion and lineage-specific genetic innovations in the forest pathogenic fungi Armillaria.</title>
        <authorList>
            <person name="Sipos G."/>
            <person name="Prasanna A.N."/>
            <person name="Walter M.C."/>
            <person name="O'Connor E."/>
            <person name="Balint B."/>
            <person name="Krizsan K."/>
            <person name="Kiss B."/>
            <person name="Hess J."/>
            <person name="Varga T."/>
            <person name="Slot J."/>
            <person name="Riley R."/>
            <person name="Boka B."/>
            <person name="Rigling D."/>
            <person name="Barry K."/>
            <person name="Lee J."/>
            <person name="Mihaltcheva S."/>
            <person name="LaButti K."/>
            <person name="Lipzen A."/>
            <person name="Waldron R."/>
            <person name="Moloney N.M."/>
            <person name="Sperisen C."/>
            <person name="Kredics L."/>
            <person name="Vagvoelgyi C."/>
            <person name="Patrignani A."/>
            <person name="Fitzpatrick D."/>
            <person name="Nagy I."/>
            <person name="Doyle S."/>
            <person name="Anderson J.B."/>
            <person name="Grigoriev I.V."/>
            <person name="Gueldener U."/>
            <person name="Muensterkoetter M."/>
            <person name="Nagy L.G."/>
        </authorList>
    </citation>
    <scope>NUCLEOTIDE SEQUENCE [LARGE SCALE GENOMIC DNA]</scope>
    <source>
        <strain evidence="10">28-4</strain>
    </source>
</reference>
<evidence type="ECO:0000256" key="4">
    <source>
        <dbReference type="ARBA" id="ARBA00022722"/>
    </source>
</evidence>
<dbReference type="GO" id="GO:0043137">
    <property type="term" value="P:DNA replication, removal of RNA primer"/>
    <property type="evidence" value="ECO:0007669"/>
    <property type="project" value="TreeGrafter"/>
</dbReference>
<gene>
    <name evidence="9" type="ORF">ARMSODRAFT_995470</name>
</gene>
<dbReference type="PANTHER" id="PTHR10642">
    <property type="entry name" value="RIBONUCLEASE H1"/>
    <property type="match status" value="1"/>
</dbReference>
<evidence type="ECO:0000313" key="9">
    <source>
        <dbReference type="EMBL" id="PBK69093.1"/>
    </source>
</evidence>
<evidence type="ECO:0000256" key="5">
    <source>
        <dbReference type="ARBA" id="ARBA00022723"/>
    </source>
</evidence>
<dbReference type="Pfam" id="PF00075">
    <property type="entry name" value="RNase_H"/>
    <property type="match status" value="1"/>
</dbReference>
<evidence type="ECO:0000256" key="1">
    <source>
        <dbReference type="ARBA" id="ARBA00000077"/>
    </source>
</evidence>
<accession>A0A2H3BYX4</accession>
<dbReference type="GO" id="GO:0004523">
    <property type="term" value="F:RNA-DNA hybrid ribonuclease activity"/>
    <property type="evidence" value="ECO:0007669"/>
    <property type="project" value="UniProtKB-EC"/>
</dbReference>
<evidence type="ECO:0000256" key="2">
    <source>
        <dbReference type="ARBA" id="ARBA00005300"/>
    </source>
</evidence>
<comment type="similarity">
    <text evidence="2">Belongs to the RNase H family.</text>
</comment>
<evidence type="ECO:0000313" key="10">
    <source>
        <dbReference type="Proteomes" id="UP000218334"/>
    </source>
</evidence>
<dbReference type="Proteomes" id="UP000218334">
    <property type="component" value="Unassembled WGS sequence"/>
</dbReference>
<keyword evidence="10" id="KW-1185">Reference proteome</keyword>
<dbReference type="InterPro" id="IPR012337">
    <property type="entry name" value="RNaseH-like_sf"/>
</dbReference>
<sequence length="422" mass="47489">MEDVAYTDGSAIDNGSENARAGSGVWYSDNGPRNIALRVKGAEQTNNTGEVRAVLQRAIDANPYIPIHTKADSTYTIDGLCIHLRKWEDNGWIGIPNRRLLQATAAKLRHHGNVVSFQWVKGHSGEPGNEKADRLAAEGATMEDDGRPDTALEIEDQFVINGAKLATLTQAVAYHGIKELQGKCERNATDYHLDRIRASISEVNRVTPSDAMIWRAMRNNDISRAVKGFLWKTAHRAYKLGDEWAALGPEYANRILCPGCGTTETMEHILLDCSIPGQERIWQLASELWGKKGREWPTLSLELVLGCAMYDPRDNENKKLSGAARLYRILRCERRIAKEDDEITGRWLYAINQRLTLDRLSANPRKYGKKAIKKEIRVLRTWKGTLENEDALPKDWTLVPGGVLVGSDWIKLRPRGRHRVPH</sequence>
<dbReference type="SUPFAM" id="SSF53098">
    <property type="entry name" value="Ribonuclease H-like"/>
    <property type="match status" value="1"/>
</dbReference>
<protein>
    <recommendedName>
        <fullName evidence="3">ribonuclease H</fullName>
        <ecNumber evidence="3">3.1.26.4</ecNumber>
    </recommendedName>
</protein>
<dbReference type="EC" id="3.1.26.4" evidence="3"/>
<evidence type="ECO:0000256" key="7">
    <source>
        <dbReference type="ARBA" id="ARBA00022801"/>
    </source>
</evidence>
<feature type="domain" description="RNase H type-1" evidence="8">
    <location>
        <begin position="1"/>
        <end position="141"/>
    </location>
</feature>
<dbReference type="STRING" id="1076256.A0A2H3BYX4"/>
<dbReference type="EMBL" id="KZ293430">
    <property type="protein sequence ID" value="PBK69093.1"/>
    <property type="molecule type" value="Genomic_DNA"/>
</dbReference>
<dbReference type="PROSITE" id="PS50879">
    <property type="entry name" value="RNASE_H_1"/>
    <property type="match status" value="1"/>
</dbReference>
<dbReference type="AlphaFoldDB" id="A0A2H3BYX4"/>
<organism evidence="9 10">
    <name type="scientific">Armillaria solidipes</name>
    <dbReference type="NCBI Taxonomy" id="1076256"/>
    <lineage>
        <taxon>Eukaryota</taxon>
        <taxon>Fungi</taxon>
        <taxon>Dikarya</taxon>
        <taxon>Basidiomycota</taxon>
        <taxon>Agaricomycotina</taxon>
        <taxon>Agaricomycetes</taxon>
        <taxon>Agaricomycetidae</taxon>
        <taxon>Agaricales</taxon>
        <taxon>Marasmiineae</taxon>
        <taxon>Physalacriaceae</taxon>
        <taxon>Armillaria</taxon>
    </lineage>
</organism>
<dbReference type="GO" id="GO:0003676">
    <property type="term" value="F:nucleic acid binding"/>
    <property type="evidence" value="ECO:0007669"/>
    <property type="project" value="InterPro"/>
</dbReference>
<evidence type="ECO:0000256" key="6">
    <source>
        <dbReference type="ARBA" id="ARBA00022759"/>
    </source>
</evidence>
<keyword evidence="4" id="KW-0540">Nuclease</keyword>
<comment type="catalytic activity">
    <reaction evidence="1">
        <text>Endonucleolytic cleavage to 5'-phosphomonoester.</text>
        <dbReference type="EC" id="3.1.26.4"/>
    </reaction>
</comment>
<dbReference type="CDD" id="cd09280">
    <property type="entry name" value="RNase_HI_eukaryote_like"/>
    <property type="match status" value="1"/>
</dbReference>
<keyword evidence="7" id="KW-0378">Hydrolase</keyword>
<dbReference type="PANTHER" id="PTHR10642:SF26">
    <property type="entry name" value="RIBONUCLEASE H1"/>
    <property type="match status" value="1"/>
</dbReference>
<proteinExistence type="inferred from homology"/>
<keyword evidence="5" id="KW-0479">Metal-binding</keyword>
<name>A0A2H3BYX4_9AGAR</name>